<dbReference type="AlphaFoldDB" id="A0A409WEH0"/>
<name>A0A409WEH0_9AGAR</name>
<evidence type="ECO:0000256" key="1">
    <source>
        <dbReference type="SAM" id="MobiDB-lite"/>
    </source>
</evidence>
<accession>A0A409WEH0</accession>
<dbReference type="EMBL" id="NHYE01005108">
    <property type="protein sequence ID" value="PPQ76886.1"/>
    <property type="molecule type" value="Genomic_DNA"/>
</dbReference>
<organism evidence="2 3">
    <name type="scientific">Gymnopilus dilepis</name>
    <dbReference type="NCBI Taxonomy" id="231916"/>
    <lineage>
        <taxon>Eukaryota</taxon>
        <taxon>Fungi</taxon>
        <taxon>Dikarya</taxon>
        <taxon>Basidiomycota</taxon>
        <taxon>Agaricomycotina</taxon>
        <taxon>Agaricomycetes</taxon>
        <taxon>Agaricomycetidae</taxon>
        <taxon>Agaricales</taxon>
        <taxon>Agaricineae</taxon>
        <taxon>Hymenogastraceae</taxon>
        <taxon>Gymnopilus</taxon>
    </lineage>
</organism>
<dbReference type="InParanoid" id="A0A409WEH0"/>
<keyword evidence="3" id="KW-1185">Reference proteome</keyword>
<gene>
    <name evidence="2" type="ORF">CVT26_001445</name>
</gene>
<reference evidence="2 3" key="1">
    <citation type="journal article" date="2018" name="Evol. Lett.">
        <title>Horizontal gene cluster transfer increased hallucinogenic mushroom diversity.</title>
        <authorList>
            <person name="Reynolds H.T."/>
            <person name="Vijayakumar V."/>
            <person name="Gluck-Thaler E."/>
            <person name="Korotkin H.B."/>
            <person name="Matheny P.B."/>
            <person name="Slot J.C."/>
        </authorList>
    </citation>
    <scope>NUCLEOTIDE SEQUENCE [LARGE SCALE GENOMIC DNA]</scope>
    <source>
        <strain evidence="2 3">SRW20</strain>
    </source>
</reference>
<feature type="region of interest" description="Disordered" evidence="1">
    <location>
        <begin position="33"/>
        <end position="112"/>
    </location>
</feature>
<protein>
    <submittedName>
        <fullName evidence="2">Uncharacterized protein</fullName>
    </submittedName>
</protein>
<comment type="caution">
    <text evidence="2">The sequence shown here is derived from an EMBL/GenBank/DDBJ whole genome shotgun (WGS) entry which is preliminary data.</text>
</comment>
<dbReference type="Proteomes" id="UP000284706">
    <property type="component" value="Unassembled WGS sequence"/>
</dbReference>
<proteinExistence type="predicted"/>
<sequence>MNSLLRGLEEDAELCQEIDGYQATPEVAIAAAQQSAMDMDDTPVKATGVEQDGEKVEEEPDFPEVQFHEPLDSEGLDKMTSGDDGEEGGEHAASSNGFLSDGHQYGRTDRGQ</sequence>
<evidence type="ECO:0000313" key="2">
    <source>
        <dbReference type="EMBL" id="PPQ76886.1"/>
    </source>
</evidence>
<feature type="compositionally biased region" description="Basic and acidic residues" evidence="1">
    <location>
        <begin position="66"/>
        <end position="81"/>
    </location>
</feature>
<evidence type="ECO:0000313" key="3">
    <source>
        <dbReference type="Proteomes" id="UP000284706"/>
    </source>
</evidence>